<reference evidence="1 2" key="1">
    <citation type="submission" date="2019-04" db="EMBL/GenBank/DDBJ databases">
        <title>Isolation and identification of Cellulomonas shaoxiangyii sp. Nov. isolated from feces of the Tibetan antelopes (Pantholops hodgsonii) in the Qinghai-Tibet plateau of China.</title>
        <authorList>
            <person name="Tian Z."/>
        </authorList>
    </citation>
    <scope>NUCLEOTIDE SEQUENCE [LARGE SCALE GENOMIC DNA]</scope>
    <source>
        <strain evidence="1 2">Z28</strain>
    </source>
</reference>
<sequence length="77" mass="8361">MTEEGTDMAALVRGAEDDDPLGALLALSRLRREVERREAVAVRRARTAGVPWVAIAAMLGVSKQAVHRKYGGRFGRA</sequence>
<dbReference type="Proteomes" id="UP000296469">
    <property type="component" value="Chromosome"/>
</dbReference>
<protein>
    <recommendedName>
        <fullName evidence="3">AsnC family protein</fullName>
    </recommendedName>
</protein>
<keyword evidence="2" id="KW-1185">Reference proteome</keyword>
<gene>
    <name evidence="1" type="ORF">E5225_16575</name>
</gene>
<dbReference type="EMBL" id="CP039291">
    <property type="protein sequence ID" value="QCB94937.1"/>
    <property type="molecule type" value="Genomic_DNA"/>
</dbReference>
<proteinExistence type="predicted"/>
<dbReference type="KEGG" id="celz:E5225_16575"/>
<evidence type="ECO:0000313" key="2">
    <source>
        <dbReference type="Proteomes" id="UP000296469"/>
    </source>
</evidence>
<dbReference type="OrthoDB" id="3579809at2"/>
<evidence type="ECO:0008006" key="3">
    <source>
        <dbReference type="Google" id="ProtNLM"/>
    </source>
</evidence>
<name>A0A4P7SN33_9CELL</name>
<accession>A0A4P7SN33</accession>
<evidence type="ECO:0000313" key="1">
    <source>
        <dbReference type="EMBL" id="QCB94937.1"/>
    </source>
</evidence>
<organism evidence="1 2">
    <name type="scientific">Cellulomonas shaoxiangyii</name>
    <dbReference type="NCBI Taxonomy" id="2566013"/>
    <lineage>
        <taxon>Bacteria</taxon>
        <taxon>Bacillati</taxon>
        <taxon>Actinomycetota</taxon>
        <taxon>Actinomycetes</taxon>
        <taxon>Micrococcales</taxon>
        <taxon>Cellulomonadaceae</taxon>
        <taxon>Cellulomonas</taxon>
    </lineage>
</organism>
<dbReference type="AlphaFoldDB" id="A0A4P7SN33"/>